<dbReference type="InterPro" id="IPR011701">
    <property type="entry name" value="MFS"/>
</dbReference>
<dbReference type="PANTHER" id="PTHR23502:SF132">
    <property type="entry name" value="POLYAMINE TRANSPORTER 2-RELATED"/>
    <property type="match status" value="1"/>
</dbReference>
<organism evidence="10 11">
    <name type="scientific">Xenorhabdus nematophila (strain ATCC 19061 / DSM 3370 / CCUG 14189 / LMG 1036 / NCIMB 9965 / AN6)</name>
    <dbReference type="NCBI Taxonomy" id="406817"/>
    <lineage>
        <taxon>Bacteria</taxon>
        <taxon>Pseudomonadati</taxon>
        <taxon>Pseudomonadota</taxon>
        <taxon>Gammaproteobacteria</taxon>
        <taxon>Enterobacterales</taxon>
        <taxon>Morganellaceae</taxon>
        <taxon>Xenorhabdus</taxon>
    </lineage>
</organism>
<feature type="transmembrane region" description="Helical" evidence="8">
    <location>
        <begin position="248"/>
        <end position="269"/>
    </location>
</feature>
<feature type="transmembrane region" description="Helical" evidence="8">
    <location>
        <begin position="106"/>
        <end position="128"/>
    </location>
</feature>
<evidence type="ECO:0000313" key="11">
    <source>
        <dbReference type="Proteomes" id="UP000008075"/>
    </source>
</evidence>
<dbReference type="NCBIfam" id="TIGR00710">
    <property type="entry name" value="efflux_Bcr_CflA"/>
    <property type="match status" value="1"/>
</dbReference>
<dbReference type="STRING" id="406817.XNC1_4570"/>
<keyword evidence="6 8" id="KW-1133">Transmembrane helix</keyword>
<name>D3VFS6_XENNA</name>
<keyword evidence="8" id="KW-0997">Cell inner membrane</keyword>
<dbReference type="GO" id="GO:1990961">
    <property type="term" value="P:xenobiotic detoxification by transmembrane export across the plasma membrane"/>
    <property type="evidence" value="ECO:0007669"/>
    <property type="project" value="InterPro"/>
</dbReference>
<gene>
    <name evidence="10" type="ordered locus">XNC1_4570</name>
</gene>
<feature type="transmembrane region" description="Helical" evidence="8">
    <location>
        <begin position="315"/>
        <end position="333"/>
    </location>
</feature>
<feature type="domain" description="Major facilitator superfamily (MFS) profile" evidence="9">
    <location>
        <begin position="16"/>
        <end position="396"/>
    </location>
</feature>
<dbReference type="CDD" id="cd17320">
    <property type="entry name" value="MFS_MdfA_MDR_like"/>
    <property type="match status" value="1"/>
</dbReference>
<feature type="transmembrane region" description="Helical" evidence="8">
    <location>
        <begin position="50"/>
        <end position="70"/>
    </location>
</feature>
<dbReference type="eggNOG" id="COG0477">
    <property type="taxonomic scope" value="Bacteria"/>
</dbReference>
<evidence type="ECO:0000256" key="4">
    <source>
        <dbReference type="ARBA" id="ARBA00022475"/>
    </source>
</evidence>
<feature type="transmembrane region" description="Helical" evidence="8">
    <location>
        <begin position="372"/>
        <end position="392"/>
    </location>
</feature>
<dbReference type="SUPFAM" id="SSF103473">
    <property type="entry name" value="MFS general substrate transporter"/>
    <property type="match status" value="1"/>
</dbReference>
<evidence type="ECO:0000256" key="5">
    <source>
        <dbReference type="ARBA" id="ARBA00022692"/>
    </source>
</evidence>
<dbReference type="InterPro" id="IPR036259">
    <property type="entry name" value="MFS_trans_sf"/>
</dbReference>
<accession>D3VFS6</accession>
<protein>
    <recommendedName>
        <fullName evidence="8">Bcr/CflA family efflux transporter</fullName>
    </recommendedName>
</protein>
<keyword evidence="3 8" id="KW-0813">Transport</keyword>
<dbReference type="Gene3D" id="1.20.1720.10">
    <property type="entry name" value="Multidrug resistance protein D"/>
    <property type="match status" value="1"/>
</dbReference>
<feature type="transmembrane region" description="Helical" evidence="8">
    <location>
        <begin position="209"/>
        <end position="236"/>
    </location>
</feature>
<dbReference type="Pfam" id="PF07690">
    <property type="entry name" value="MFS_1"/>
    <property type="match status" value="1"/>
</dbReference>
<feature type="transmembrane region" description="Helical" evidence="8">
    <location>
        <begin position="140"/>
        <end position="165"/>
    </location>
</feature>
<evidence type="ECO:0000256" key="8">
    <source>
        <dbReference type="RuleBase" id="RU365088"/>
    </source>
</evidence>
<keyword evidence="5 8" id="KW-0812">Transmembrane</keyword>
<evidence type="ECO:0000256" key="6">
    <source>
        <dbReference type="ARBA" id="ARBA00022989"/>
    </source>
</evidence>
<dbReference type="Proteomes" id="UP000008075">
    <property type="component" value="Chromosome"/>
</dbReference>
<evidence type="ECO:0000256" key="1">
    <source>
        <dbReference type="ARBA" id="ARBA00004651"/>
    </source>
</evidence>
<keyword evidence="11" id="KW-1185">Reference proteome</keyword>
<dbReference type="AlphaFoldDB" id="D3VFS6"/>
<dbReference type="GO" id="GO:0005886">
    <property type="term" value="C:plasma membrane"/>
    <property type="evidence" value="ECO:0007669"/>
    <property type="project" value="UniProtKB-SubCell"/>
</dbReference>
<comment type="subcellular location">
    <subcellularLocation>
        <location evidence="8">Cell inner membrane</location>
        <topology evidence="8">Multi-pass membrane protein</topology>
    </subcellularLocation>
    <subcellularLocation>
        <location evidence="1">Cell membrane</location>
        <topology evidence="1">Multi-pass membrane protein</topology>
    </subcellularLocation>
</comment>
<dbReference type="RefSeq" id="WP_013185727.1">
    <property type="nucleotide sequence ID" value="NC_014228.1"/>
</dbReference>
<dbReference type="HOGENOM" id="CLU_001265_47_1_6"/>
<evidence type="ECO:0000313" key="10">
    <source>
        <dbReference type="EMBL" id="CBJ92592.1"/>
    </source>
</evidence>
<sequence length="397" mass="42610">MSNQNIPPWGYSLPAALALMVPFDLLASLAMDVYLPVVPHMPADLNTSTLVVQLSLSLYILILGLGQLIFGPLSDRIGRRPVVLGGAAAFTMTSFCIAMVNRGDLFLALRVIQALGASAALVGVFSTIRDVYGNRPESSTIYGLLSSILAFVPAIGPIIGATLAVNWGWRSIFYMLGLAGLLSLLRAWPKWHETRWCSIKASESTFASILASSSFWVYTLGFSTAMGSFFVFFSIAPRVLIEGAGFSQLGFSFTFSTVAVIMIITARFSGWFVGRWGIQGCFVRGTTLIALGSGILAVCSVLGEPQFATFVVPMWVIAVGIVMLVSITANGALREFDDMAGTAVALYFGVQGLVVSGIGTGMVLVFGNDNPWSLIFYAWLMCLINICGFFGFKKVPD</sequence>
<evidence type="ECO:0000256" key="3">
    <source>
        <dbReference type="ARBA" id="ARBA00022448"/>
    </source>
</evidence>
<reference evidence="10 11" key="1">
    <citation type="journal article" date="2011" name="PLoS ONE">
        <title>The entomopathogenic bacterial endosymbionts xenorhabdus and photorhabdus: convergent lifestyles from divergent genomes.</title>
        <authorList>
            <person name="Chaston J.M."/>
            <person name="Suen G."/>
            <person name="Tucker S.L."/>
            <person name="Andersen A.W."/>
            <person name="Bhasin A."/>
            <person name="Bode E."/>
            <person name="Bode H.B."/>
            <person name="Brachmann A.O."/>
            <person name="Cowles C.E."/>
            <person name="Cowles K.N."/>
            <person name="Darby C."/>
            <person name="de Leon L."/>
            <person name="Drace K."/>
            <person name="Du Z."/>
            <person name="Givaudan A."/>
            <person name="Herbert Tran E.E."/>
            <person name="Jewell K.A."/>
            <person name="Knack J.J."/>
            <person name="Krasomil-Osterfeld K.C."/>
            <person name="Kukor R."/>
            <person name="Lanois A."/>
            <person name="Latreille P."/>
            <person name="Leimgruber N.K."/>
            <person name="Lipke C.M."/>
            <person name="Liu R."/>
            <person name="Lu X."/>
            <person name="Martens E.C."/>
            <person name="Marri P.R."/>
            <person name="Medigue C."/>
            <person name="Menard M.L."/>
            <person name="Miller N.M."/>
            <person name="Morales-Soto N."/>
            <person name="Norton S."/>
            <person name="Ogier J.C."/>
            <person name="Orchard S.S."/>
            <person name="Park D."/>
            <person name="Park Y."/>
            <person name="Qurollo B.A."/>
            <person name="Sugar D.R."/>
            <person name="Richards G.R."/>
            <person name="Rouy Z."/>
            <person name="Slominski B."/>
            <person name="Slominski K."/>
            <person name="Snyder H."/>
            <person name="Tjaden B.C."/>
            <person name="van der Hoeven R."/>
            <person name="Welch R.D."/>
            <person name="Wheeler C."/>
            <person name="Xiang B."/>
            <person name="Barbazuk B."/>
            <person name="Gaudriault S."/>
            <person name="Goodner B."/>
            <person name="Slater S.C."/>
            <person name="Forst S."/>
            <person name="Goldman B.S."/>
            <person name="Goodrich-Blair H."/>
        </authorList>
    </citation>
    <scope>NUCLEOTIDE SEQUENCE [LARGE SCALE GENOMIC DNA]</scope>
    <source>
        <strain evidence="11">ATCC 19061 / DSM 3370 / CCUG 14189 / LMG 1036 / NCIMB 9965 / AN6</strain>
    </source>
</reference>
<keyword evidence="4" id="KW-1003">Cell membrane</keyword>
<comment type="similarity">
    <text evidence="2 8">Belongs to the major facilitator superfamily. Bcr/CmlA family.</text>
</comment>
<dbReference type="InterPro" id="IPR004812">
    <property type="entry name" value="Efflux_drug-R_Bcr/CmlA"/>
</dbReference>
<dbReference type="InterPro" id="IPR020846">
    <property type="entry name" value="MFS_dom"/>
</dbReference>
<dbReference type="EMBL" id="FN667742">
    <property type="protein sequence ID" value="CBJ92592.1"/>
    <property type="molecule type" value="Genomic_DNA"/>
</dbReference>
<keyword evidence="7 8" id="KW-0472">Membrane</keyword>
<evidence type="ECO:0000259" key="9">
    <source>
        <dbReference type="PROSITE" id="PS50850"/>
    </source>
</evidence>
<feature type="transmembrane region" description="Helical" evidence="8">
    <location>
        <begin position="82"/>
        <end position="100"/>
    </location>
</feature>
<dbReference type="PANTHER" id="PTHR23502">
    <property type="entry name" value="MAJOR FACILITATOR SUPERFAMILY"/>
    <property type="match status" value="1"/>
</dbReference>
<feature type="transmembrane region" description="Helical" evidence="8">
    <location>
        <begin position="171"/>
        <end position="188"/>
    </location>
</feature>
<feature type="transmembrane region" description="Helical" evidence="8">
    <location>
        <begin position="345"/>
        <end position="366"/>
    </location>
</feature>
<evidence type="ECO:0000256" key="2">
    <source>
        <dbReference type="ARBA" id="ARBA00006236"/>
    </source>
</evidence>
<feature type="transmembrane region" description="Helical" evidence="8">
    <location>
        <begin position="12"/>
        <end position="30"/>
    </location>
</feature>
<dbReference type="GeneID" id="24903843"/>
<dbReference type="GO" id="GO:0042910">
    <property type="term" value="F:xenobiotic transmembrane transporter activity"/>
    <property type="evidence" value="ECO:0007669"/>
    <property type="project" value="InterPro"/>
</dbReference>
<evidence type="ECO:0000256" key="7">
    <source>
        <dbReference type="ARBA" id="ARBA00023136"/>
    </source>
</evidence>
<dbReference type="KEGG" id="xne:XNC1_4570"/>
<dbReference type="NCBIfam" id="NF033134">
    <property type="entry name" value="cmlA_floR"/>
    <property type="match status" value="1"/>
</dbReference>
<proteinExistence type="inferred from homology"/>
<feature type="transmembrane region" description="Helical" evidence="8">
    <location>
        <begin position="281"/>
        <end position="303"/>
    </location>
</feature>
<dbReference type="PROSITE" id="PS50850">
    <property type="entry name" value="MFS"/>
    <property type="match status" value="1"/>
</dbReference>